<sequence length="102" mass="11506">MQIKFLTIGLLFAAVSMASAGLIKVDDTKVRAKNTASCIANNLKVKNVLNNAQVNVANKKRDVLPLEKVVYNVRRAEQKPEADEEEEEEEEEEDEEDEDKLM</sequence>
<protein>
    <submittedName>
        <fullName evidence="3">Uncharacterized protein</fullName>
    </submittedName>
</protein>
<proteinExistence type="predicted"/>
<keyword evidence="2" id="KW-0732">Signal</keyword>
<evidence type="ECO:0000313" key="4">
    <source>
        <dbReference type="Proteomes" id="UP000053815"/>
    </source>
</evidence>
<dbReference type="OrthoDB" id="2271704at2759"/>
<feature type="chain" id="PRO_5002199737" evidence="2">
    <location>
        <begin position="21"/>
        <end position="102"/>
    </location>
</feature>
<gene>
    <name evidence="3" type="ORF">MAM1_0085c04707</name>
</gene>
<feature type="compositionally biased region" description="Acidic residues" evidence="1">
    <location>
        <begin position="82"/>
        <end position="102"/>
    </location>
</feature>
<dbReference type="EMBL" id="DF836374">
    <property type="protein sequence ID" value="GAN05238.1"/>
    <property type="molecule type" value="Genomic_DNA"/>
</dbReference>
<reference evidence="3" key="1">
    <citation type="submission" date="2014-09" db="EMBL/GenBank/DDBJ databases">
        <title>Draft genome sequence of an oleaginous Mucoromycotina fungus Mucor ambiguus NBRC6742.</title>
        <authorList>
            <person name="Takeda I."/>
            <person name="Yamane N."/>
            <person name="Morita T."/>
            <person name="Tamano K."/>
            <person name="Machida M."/>
            <person name="Baker S."/>
            <person name="Koike H."/>
        </authorList>
    </citation>
    <scope>NUCLEOTIDE SEQUENCE</scope>
    <source>
        <strain evidence="3">NBRC 6742</strain>
    </source>
</reference>
<evidence type="ECO:0000256" key="1">
    <source>
        <dbReference type="SAM" id="MobiDB-lite"/>
    </source>
</evidence>
<accession>A0A0C9MT49</accession>
<dbReference type="Proteomes" id="UP000053815">
    <property type="component" value="Unassembled WGS sequence"/>
</dbReference>
<name>A0A0C9MT49_9FUNG</name>
<dbReference type="AlphaFoldDB" id="A0A0C9MT49"/>
<evidence type="ECO:0000313" key="3">
    <source>
        <dbReference type="EMBL" id="GAN05238.1"/>
    </source>
</evidence>
<organism evidence="3">
    <name type="scientific">Mucor ambiguus</name>
    <dbReference type="NCBI Taxonomy" id="91626"/>
    <lineage>
        <taxon>Eukaryota</taxon>
        <taxon>Fungi</taxon>
        <taxon>Fungi incertae sedis</taxon>
        <taxon>Mucoromycota</taxon>
        <taxon>Mucoromycotina</taxon>
        <taxon>Mucoromycetes</taxon>
        <taxon>Mucorales</taxon>
        <taxon>Mucorineae</taxon>
        <taxon>Mucoraceae</taxon>
        <taxon>Mucor</taxon>
    </lineage>
</organism>
<keyword evidence="4" id="KW-1185">Reference proteome</keyword>
<feature type="signal peptide" evidence="2">
    <location>
        <begin position="1"/>
        <end position="20"/>
    </location>
</feature>
<evidence type="ECO:0000256" key="2">
    <source>
        <dbReference type="SAM" id="SignalP"/>
    </source>
</evidence>
<feature type="region of interest" description="Disordered" evidence="1">
    <location>
        <begin position="75"/>
        <end position="102"/>
    </location>
</feature>